<dbReference type="RefSeq" id="WP_256117365.1">
    <property type="nucleotide sequence ID" value="NZ_WHSB02000004.1"/>
</dbReference>
<organism evidence="1 2">
    <name type="scientific">Shinella lacus</name>
    <dbReference type="NCBI Taxonomy" id="2654216"/>
    <lineage>
        <taxon>Bacteria</taxon>
        <taxon>Pseudomonadati</taxon>
        <taxon>Pseudomonadota</taxon>
        <taxon>Alphaproteobacteria</taxon>
        <taxon>Hyphomicrobiales</taxon>
        <taxon>Rhizobiaceae</taxon>
        <taxon>Shinella</taxon>
    </lineage>
</organism>
<sequence length="134" mass="13543">MAAAGPRNTITRQGEDREIGVKAATRIWQGTIAVNDAGVAAPGRTATGLVALGLAQETADNSGGAANAIRVKIRRGTFYLKNSSGDPVTAASIGKDVFIVDDETVSATNAGGNTQSVAGKCHDVDAGGVWVTFG</sequence>
<dbReference type="Proteomes" id="UP000996601">
    <property type="component" value="Unassembled WGS sequence"/>
</dbReference>
<evidence type="ECO:0000313" key="2">
    <source>
        <dbReference type="Proteomes" id="UP000996601"/>
    </source>
</evidence>
<comment type="caution">
    <text evidence="1">The sequence shown here is derived from an EMBL/GenBank/DDBJ whole genome shotgun (WGS) entry which is preliminary data.</text>
</comment>
<evidence type="ECO:0000313" key="1">
    <source>
        <dbReference type="EMBL" id="MCQ4630930.1"/>
    </source>
</evidence>
<protein>
    <recommendedName>
        <fullName evidence="3">Bacteriophage protein</fullName>
    </recommendedName>
</protein>
<accession>A0ABT1R6Y7</accession>
<gene>
    <name evidence="1" type="ORF">GB927_012830</name>
</gene>
<dbReference type="EMBL" id="WHSB02000004">
    <property type="protein sequence ID" value="MCQ4630930.1"/>
    <property type="molecule type" value="Genomic_DNA"/>
</dbReference>
<name>A0ABT1R6Y7_9HYPH</name>
<proteinExistence type="predicted"/>
<keyword evidence="2" id="KW-1185">Reference proteome</keyword>
<reference evidence="1" key="1">
    <citation type="submission" date="2021-07" db="EMBL/GenBank/DDBJ databases">
        <title>Shinella sp. nov., a novel member of the genus Shinella from water.</title>
        <authorList>
            <person name="Deng Y."/>
        </authorList>
    </citation>
    <scope>NUCLEOTIDE SEQUENCE</scope>
    <source>
        <strain evidence="1">CPCC 100929</strain>
    </source>
</reference>
<evidence type="ECO:0008006" key="3">
    <source>
        <dbReference type="Google" id="ProtNLM"/>
    </source>
</evidence>